<proteinExistence type="predicted"/>
<evidence type="ECO:0000256" key="1">
    <source>
        <dbReference type="SAM" id="Phobius"/>
    </source>
</evidence>
<protein>
    <submittedName>
        <fullName evidence="2">Uncharacterized protein</fullName>
    </submittedName>
</protein>
<reference evidence="2" key="2">
    <citation type="journal article" date="2015" name="Fish Shellfish Immunol.">
        <title>Early steps in the European eel (Anguilla anguilla)-Vibrio vulnificus interaction in the gills: Role of the RtxA13 toxin.</title>
        <authorList>
            <person name="Callol A."/>
            <person name="Pajuelo D."/>
            <person name="Ebbesson L."/>
            <person name="Teles M."/>
            <person name="MacKenzie S."/>
            <person name="Amaro C."/>
        </authorList>
    </citation>
    <scope>NUCLEOTIDE SEQUENCE</scope>
</reference>
<sequence>MSAKDCGNYVDNLDRNYEALRPRKGWPQTSSFCPPRPEPFAFYLLVRTLSHFQWQYKYLVALSPRVPGKFLAIFALLVAVWNVMVKGYWISRSLTVMNCLLGTGVGG</sequence>
<name>A0A0E9REK4_ANGAN</name>
<keyword evidence="1" id="KW-0812">Transmembrane</keyword>
<reference evidence="2" key="1">
    <citation type="submission" date="2014-11" db="EMBL/GenBank/DDBJ databases">
        <authorList>
            <person name="Amaro Gonzalez C."/>
        </authorList>
    </citation>
    <scope>NUCLEOTIDE SEQUENCE</scope>
</reference>
<dbReference type="AlphaFoldDB" id="A0A0E9REK4"/>
<organism evidence="2">
    <name type="scientific">Anguilla anguilla</name>
    <name type="common">European freshwater eel</name>
    <name type="synonym">Muraena anguilla</name>
    <dbReference type="NCBI Taxonomy" id="7936"/>
    <lineage>
        <taxon>Eukaryota</taxon>
        <taxon>Metazoa</taxon>
        <taxon>Chordata</taxon>
        <taxon>Craniata</taxon>
        <taxon>Vertebrata</taxon>
        <taxon>Euteleostomi</taxon>
        <taxon>Actinopterygii</taxon>
        <taxon>Neopterygii</taxon>
        <taxon>Teleostei</taxon>
        <taxon>Anguilliformes</taxon>
        <taxon>Anguillidae</taxon>
        <taxon>Anguilla</taxon>
    </lineage>
</organism>
<feature type="transmembrane region" description="Helical" evidence="1">
    <location>
        <begin position="70"/>
        <end position="89"/>
    </location>
</feature>
<evidence type="ECO:0000313" key="2">
    <source>
        <dbReference type="EMBL" id="JAH26905.1"/>
    </source>
</evidence>
<dbReference type="EMBL" id="GBXM01081672">
    <property type="protein sequence ID" value="JAH26905.1"/>
    <property type="molecule type" value="Transcribed_RNA"/>
</dbReference>
<keyword evidence="1" id="KW-1133">Transmembrane helix</keyword>
<accession>A0A0E9REK4</accession>
<keyword evidence="1" id="KW-0472">Membrane</keyword>